<evidence type="ECO:0000313" key="3">
    <source>
        <dbReference type="EMBL" id="KAL2630296.1"/>
    </source>
</evidence>
<reference evidence="3 4" key="1">
    <citation type="submission" date="2024-09" db="EMBL/GenBank/DDBJ databases">
        <title>Chromosome-scale assembly of Riccia fluitans.</title>
        <authorList>
            <person name="Paukszto L."/>
            <person name="Sawicki J."/>
            <person name="Karawczyk K."/>
            <person name="Piernik-Szablinska J."/>
            <person name="Szczecinska M."/>
            <person name="Mazdziarz M."/>
        </authorList>
    </citation>
    <scope>NUCLEOTIDE SEQUENCE [LARGE SCALE GENOMIC DNA]</scope>
    <source>
        <strain evidence="3">Rf_01</strain>
        <tissue evidence="3">Aerial parts of the thallus</tissue>
    </source>
</reference>
<evidence type="ECO:0000256" key="2">
    <source>
        <dbReference type="ARBA" id="ARBA00022842"/>
    </source>
</evidence>
<protein>
    <submittedName>
        <fullName evidence="3">Uncharacterized protein</fullName>
    </submittedName>
</protein>
<dbReference type="Gene3D" id="3.40.50.150">
    <property type="entry name" value="Vaccinia Virus protein VP39"/>
    <property type="match status" value="1"/>
</dbReference>
<evidence type="ECO:0000313" key="4">
    <source>
        <dbReference type="Proteomes" id="UP001605036"/>
    </source>
</evidence>
<dbReference type="InterPro" id="IPR029063">
    <property type="entry name" value="SAM-dependent_MTases_sf"/>
</dbReference>
<dbReference type="Gene3D" id="1.10.1200.270">
    <property type="entry name" value="Methyltransferase, alpha-helical capping domain"/>
    <property type="match status" value="1"/>
</dbReference>
<dbReference type="Proteomes" id="UP001605036">
    <property type="component" value="Unassembled WGS sequence"/>
</dbReference>
<dbReference type="InterPro" id="IPR042086">
    <property type="entry name" value="MeTrfase_capping"/>
</dbReference>
<keyword evidence="2" id="KW-0460">Magnesium</keyword>
<dbReference type="GO" id="GO:0046872">
    <property type="term" value="F:metal ion binding"/>
    <property type="evidence" value="ECO:0007669"/>
    <property type="project" value="UniProtKB-KW"/>
</dbReference>
<keyword evidence="4" id="KW-1185">Reference proteome</keyword>
<name>A0ABD1YHM9_9MARC</name>
<dbReference type="Pfam" id="PF03492">
    <property type="entry name" value="Methyltransf_7"/>
    <property type="match status" value="1"/>
</dbReference>
<dbReference type="EMBL" id="JBHFFA010000004">
    <property type="protein sequence ID" value="KAL2630296.1"/>
    <property type="molecule type" value="Genomic_DNA"/>
</dbReference>
<comment type="caution">
    <text evidence="3">The sequence shown here is derived from an EMBL/GenBank/DDBJ whole genome shotgun (WGS) entry which is preliminary data.</text>
</comment>
<keyword evidence="1" id="KW-0479">Metal-binding</keyword>
<sequence length="393" mass="44816">MTIDNRKQAHTPMEKVFSMQRGTGENSYAKNSNPQQFLVKNIIAPELLQALDKVTLPDDGQPVVIADLGCSTGWNTINNMNLIVDHLKERLATAADSNSGSSNKTTEFHVFFNDLPSNDFNHLFQLLNENRDSLDYFAAGVSGSFYGRLFPRSSVHVFFSSHCLHYISKIPDAVLDKNSPAFNKGDMWLVNERNEVGAAYKEQADLDLKRFLRARAEEMTPGGLLFMLFSGRGDSNPARQWPENSFKREVWKCMNESWDCMVTQGHITEDQRDSFNVPLYSRSIEEVQEAIESCSSAFRIEKMIVQQMRGTKPSEIFPNTPTSDLLKRKVSFMKSLHNPLVEAHIGTELARLYWEYVEIRMSVNKIDDLMLTLESNPNYKQHNVINTAILMRL</sequence>
<evidence type="ECO:0000256" key="1">
    <source>
        <dbReference type="ARBA" id="ARBA00022723"/>
    </source>
</evidence>
<dbReference type="SUPFAM" id="SSF53335">
    <property type="entry name" value="S-adenosyl-L-methionine-dependent methyltransferases"/>
    <property type="match status" value="1"/>
</dbReference>
<accession>A0ABD1YHM9</accession>
<dbReference type="PANTHER" id="PTHR31009">
    <property type="entry name" value="S-ADENOSYL-L-METHIONINE:CARBOXYL METHYLTRANSFERASE FAMILY PROTEIN"/>
    <property type="match status" value="1"/>
</dbReference>
<dbReference type="InterPro" id="IPR005299">
    <property type="entry name" value="MeTrfase_7"/>
</dbReference>
<gene>
    <name evidence="3" type="ORF">R1flu_014982</name>
</gene>
<dbReference type="AlphaFoldDB" id="A0ABD1YHM9"/>
<organism evidence="3 4">
    <name type="scientific">Riccia fluitans</name>
    <dbReference type="NCBI Taxonomy" id="41844"/>
    <lineage>
        <taxon>Eukaryota</taxon>
        <taxon>Viridiplantae</taxon>
        <taxon>Streptophyta</taxon>
        <taxon>Embryophyta</taxon>
        <taxon>Marchantiophyta</taxon>
        <taxon>Marchantiopsida</taxon>
        <taxon>Marchantiidae</taxon>
        <taxon>Marchantiales</taxon>
        <taxon>Ricciaceae</taxon>
        <taxon>Riccia</taxon>
    </lineage>
</organism>
<proteinExistence type="predicted"/>